<name>A0A173MBG4_9BACT</name>
<protein>
    <submittedName>
        <fullName evidence="3">Nicotinamidase-related amidase</fullName>
    </submittedName>
</protein>
<proteinExistence type="predicted"/>
<dbReference type="AlphaFoldDB" id="A0A173MBG4"/>
<evidence type="ECO:0000313" key="3">
    <source>
        <dbReference type="EMBL" id="SIT33811.1"/>
    </source>
</evidence>
<evidence type="ECO:0000256" key="1">
    <source>
        <dbReference type="ARBA" id="ARBA00022801"/>
    </source>
</evidence>
<dbReference type="InterPro" id="IPR050272">
    <property type="entry name" value="Isochorismatase-like_hydrls"/>
</dbReference>
<dbReference type="Proteomes" id="UP000186917">
    <property type="component" value="Unassembled WGS sequence"/>
</dbReference>
<reference evidence="4" key="1">
    <citation type="submission" date="2017-01" db="EMBL/GenBank/DDBJ databases">
        <authorList>
            <person name="Varghese N."/>
            <person name="Submissions S."/>
        </authorList>
    </citation>
    <scope>NUCLEOTIDE SEQUENCE [LARGE SCALE GENOMIC DNA]</scope>
    <source>
        <strain evidence="4">DSM 21054</strain>
    </source>
</reference>
<dbReference type="GO" id="GO:0016787">
    <property type="term" value="F:hydrolase activity"/>
    <property type="evidence" value="ECO:0007669"/>
    <property type="project" value="UniProtKB-KW"/>
</dbReference>
<dbReference type="Pfam" id="PF00857">
    <property type="entry name" value="Isochorismatase"/>
    <property type="match status" value="1"/>
</dbReference>
<gene>
    <name evidence="3" type="ORF">SAMN05421788_113136</name>
</gene>
<sequence>MPGYFPANAFHHLILHMNPINYPRDKSALVLVDVLNDFLAEDGKLHEQIKPMVDKMDLKANLERLLAGTRSAGIPVVYAPHGLDASTFTDFPYVLPRMQWGKANQVFWKGSKGADFYDPLRPLEGEFIAQRHHLYNAFINTDLDVHLRSKGIEKLVFAGLTSQTCVEGTGRYALEAGYHVTFLTDGVAEFTEKAQEAAIEISYPAFGHEVLTISAFLEALEQ</sequence>
<dbReference type="PANTHER" id="PTHR43540">
    <property type="entry name" value="PEROXYUREIDOACRYLATE/UREIDOACRYLATE AMIDOHYDROLASE-RELATED"/>
    <property type="match status" value="1"/>
</dbReference>
<dbReference type="SUPFAM" id="SSF52499">
    <property type="entry name" value="Isochorismatase-like hydrolases"/>
    <property type="match status" value="1"/>
</dbReference>
<feature type="domain" description="Isochorismatase-like" evidence="2">
    <location>
        <begin position="27"/>
        <end position="207"/>
    </location>
</feature>
<evidence type="ECO:0000259" key="2">
    <source>
        <dbReference type="Pfam" id="PF00857"/>
    </source>
</evidence>
<keyword evidence="1" id="KW-0378">Hydrolase</keyword>
<dbReference type="KEGG" id="fln:FLA_0913"/>
<dbReference type="STRING" id="477680.SAMN05421788_113136"/>
<dbReference type="InterPro" id="IPR000868">
    <property type="entry name" value="Isochorismatase-like_dom"/>
</dbReference>
<dbReference type="CDD" id="cd00431">
    <property type="entry name" value="cysteine_hydrolases"/>
    <property type="match status" value="1"/>
</dbReference>
<dbReference type="PANTHER" id="PTHR43540:SF16">
    <property type="entry name" value="ISOCHORISMATASE-LIKE DOMAIN-CONTAINING PROTEIN"/>
    <property type="match status" value="1"/>
</dbReference>
<dbReference type="EMBL" id="FTOR01000013">
    <property type="protein sequence ID" value="SIT33811.1"/>
    <property type="molecule type" value="Genomic_DNA"/>
</dbReference>
<dbReference type="InterPro" id="IPR036380">
    <property type="entry name" value="Isochorismatase-like_sf"/>
</dbReference>
<accession>A0A173MBG4</accession>
<evidence type="ECO:0000313" key="4">
    <source>
        <dbReference type="Proteomes" id="UP000186917"/>
    </source>
</evidence>
<dbReference type="Gene3D" id="3.40.50.850">
    <property type="entry name" value="Isochorismatase-like"/>
    <property type="match status" value="1"/>
</dbReference>
<keyword evidence="4" id="KW-1185">Reference proteome</keyword>
<organism evidence="3 4">
    <name type="scientific">Filimonas lacunae</name>
    <dbReference type="NCBI Taxonomy" id="477680"/>
    <lineage>
        <taxon>Bacteria</taxon>
        <taxon>Pseudomonadati</taxon>
        <taxon>Bacteroidota</taxon>
        <taxon>Chitinophagia</taxon>
        <taxon>Chitinophagales</taxon>
        <taxon>Chitinophagaceae</taxon>
        <taxon>Filimonas</taxon>
    </lineage>
</organism>